<feature type="binding site" evidence="8">
    <location>
        <position position="267"/>
    </location>
    <ligand>
        <name>Mn(2+)</name>
        <dbReference type="ChEBI" id="CHEBI:29035"/>
        <label>1</label>
    </ligand>
</feature>
<comment type="function">
    <text evidence="8">Presumably involved in the processing and regular turnover of intracellular proteins. Catalyzes the removal of unsubstituted N-terminal amino acids from various peptides.</text>
</comment>
<evidence type="ECO:0000256" key="6">
    <source>
        <dbReference type="ARBA" id="ARBA00022801"/>
    </source>
</evidence>
<feature type="binding site" evidence="8">
    <location>
        <position position="285"/>
    </location>
    <ligand>
        <name>Mn(2+)</name>
        <dbReference type="ChEBI" id="CHEBI:29035"/>
        <label>2</label>
    </ligand>
</feature>
<evidence type="ECO:0000313" key="10">
    <source>
        <dbReference type="EMBL" id="SBW11532.1"/>
    </source>
</evidence>
<comment type="subcellular location">
    <subcellularLocation>
        <location evidence="8">Cytoplasm</location>
    </subcellularLocation>
</comment>
<comment type="cofactor">
    <cofactor evidence="8">
        <name>Mn(2+)</name>
        <dbReference type="ChEBI" id="CHEBI:29035"/>
    </cofactor>
    <text evidence="8">Binds 2 manganese ions per subunit.</text>
</comment>
<dbReference type="Pfam" id="PF02789">
    <property type="entry name" value="Peptidase_M17_N"/>
    <property type="match status" value="1"/>
</dbReference>
<dbReference type="CDD" id="cd00433">
    <property type="entry name" value="Peptidase_M17"/>
    <property type="match status" value="1"/>
</dbReference>
<dbReference type="HAMAP" id="MF_00181">
    <property type="entry name" value="Cytosol_peptidase_M17"/>
    <property type="match status" value="1"/>
</dbReference>
<dbReference type="EC" id="3.4.11.1" evidence="8"/>
<sequence>MKVAFAQPGLPKSGCLAVGVLEGSVLTPSARDLDAAVGGALGRAIAASRFTGKADQVLEILAPAGVGLDRIVAIGLGKADAIDARRFESFGAAALVAAEKGKGADLAIAVDVLADAKLSAATLAAHAALGAVLRGYRFDTYRTKLKPEDKPTLKTVTALVADTVAAKAAWEPLAAVAEGVTFARNLISEPSNVLHPEAFAKIAKTLEKDGVSVEVLGEKEMAKLGMGSLLGVGQGSERESQLVVMRWMGGDPEDAPVAVVGKGVCFDSGGISIKPAAGMEEMKTDMSGAAVTTALLRTLARRKACANVVGVIGLVENMPSGTAQRPGDVVTSMSGQTIEVINTDAEGRLVLADALWYAQETFKPKAVVDLATLTGAIVIALGTDNAGLFSNDDALSKMLTDAGADVGEALWRMPMGESYDEQIKSDIADMKNVGGREGGSITAAQFLKRFIQPGVAWAHLDIAGVSWTKKALATAPKGASGFGVRLLERMIATHYETAAAPAPKAKKPGKKGKK</sequence>
<feature type="binding site" evidence="8">
    <location>
        <position position="344"/>
    </location>
    <ligand>
        <name>Mn(2+)</name>
        <dbReference type="ChEBI" id="CHEBI:29035"/>
        <label>1</label>
    </ligand>
</feature>
<dbReference type="NCBIfam" id="NF002077">
    <property type="entry name" value="PRK00913.2-4"/>
    <property type="match status" value="1"/>
</dbReference>
<dbReference type="InterPro" id="IPR043472">
    <property type="entry name" value="Macro_dom-like"/>
</dbReference>
<feature type="domain" description="Cytosol aminopeptidase" evidence="9">
    <location>
        <begin position="342"/>
        <end position="349"/>
    </location>
</feature>
<feature type="binding site" evidence="8">
    <location>
        <position position="262"/>
    </location>
    <ligand>
        <name>Mn(2+)</name>
        <dbReference type="ChEBI" id="CHEBI:29035"/>
        <label>2</label>
    </ligand>
</feature>
<dbReference type="PANTHER" id="PTHR11963">
    <property type="entry name" value="LEUCINE AMINOPEPTIDASE-RELATED"/>
    <property type="match status" value="1"/>
</dbReference>
<dbReference type="PROSITE" id="PS00631">
    <property type="entry name" value="CYTOSOL_AP"/>
    <property type="match status" value="1"/>
</dbReference>
<evidence type="ECO:0000259" key="9">
    <source>
        <dbReference type="PROSITE" id="PS00631"/>
    </source>
</evidence>
<dbReference type="GO" id="GO:0006508">
    <property type="term" value="P:proteolysis"/>
    <property type="evidence" value="ECO:0007669"/>
    <property type="project" value="UniProtKB-KW"/>
</dbReference>
<dbReference type="Pfam" id="PF00883">
    <property type="entry name" value="Peptidase_M17"/>
    <property type="match status" value="1"/>
</dbReference>
<comment type="catalytic activity">
    <reaction evidence="1 8">
        <text>Release of an N-terminal amino acid, Xaa-|-Yaa-, in which Xaa is preferably Leu, but may be other amino acids including Pro although not Arg or Lys, and Yaa may be Pro. Amino acid amides and methyl esters are also readily hydrolyzed, but rates on arylamides are exceedingly low.</text>
        <dbReference type="EC" id="3.4.11.1"/>
    </reaction>
</comment>
<proteinExistence type="inferred from homology"/>
<keyword evidence="8" id="KW-0479">Metal-binding</keyword>
<name>A0A212KIR2_9PROT</name>
<dbReference type="NCBIfam" id="NF002073">
    <property type="entry name" value="PRK00913.1-2"/>
    <property type="match status" value="1"/>
</dbReference>
<dbReference type="NCBIfam" id="NF002075">
    <property type="entry name" value="PRK00913.2-2"/>
    <property type="match status" value="1"/>
</dbReference>
<keyword evidence="6 8" id="KW-0378">Hydrolase</keyword>
<evidence type="ECO:0000256" key="1">
    <source>
        <dbReference type="ARBA" id="ARBA00000135"/>
    </source>
</evidence>
<dbReference type="EMBL" id="FLUO01000002">
    <property type="protein sequence ID" value="SBW11532.1"/>
    <property type="molecule type" value="Genomic_DNA"/>
</dbReference>
<dbReference type="GO" id="GO:0005737">
    <property type="term" value="C:cytoplasm"/>
    <property type="evidence" value="ECO:0007669"/>
    <property type="project" value="UniProtKB-SubCell"/>
</dbReference>
<dbReference type="InterPro" id="IPR000819">
    <property type="entry name" value="Peptidase_M17_C"/>
</dbReference>
<dbReference type="PANTHER" id="PTHR11963:SF23">
    <property type="entry name" value="CYTOSOL AMINOPEPTIDASE"/>
    <property type="match status" value="1"/>
</dbReference>
<dbReference type="SUPFAM" id="SSF53187">
    <property type="entry name" value="Zn-dependent exopeptidases"/>
    <property type="match status" value="1"/>
</dbReference>
<organism evidence="10">
    <name type="scientific">uncultured Alphaproteobacteria bacterium</name>
    <dbReference type="NCBI Taxonomy" id="91750"/>
    <lineage>
        <taxon>Bacteria</taxon>
        <taxon>Pseudomonadati</taxon>
        <taxon>Pseudomonadota</taxon>
        <taxon>Alphaproteobacteria</taxon>
        <taxon>environmental samples</taxon>
    </lineage>
</organism>
<evidence type="ECO:0000256" key="7">
    <source>
        <dbReference type="ARBA" id="ARBA00023211"/>
    </source>
</evidence>
<evidence type="ECO:0000256" key="4">
    <source>
        <dbReference type="ARBA" id="ARBA00022438"/>
    </source>
</evidence>
<keyword evidence="5 8" id="KW-0645">Protease</keyword>
<dbReference type="PRINTS" id="PR00481">
    <property type="entry name" value="LAMNOPPTDASE"/>
</dbReference>
<dbReference type="GO" id="GO:0030145">
    <property type="term" value="F:manganese ion binding"/>
    <property type="evidence" value="ECO:0007669"/>
    <property type="project" value="UniProtKB-UniRule"/>
</dbReference>
<feature type="active site" evidence="8">
    <location>
        <position position="348"/>
    </location>
</feature>
<evidence type="ECO:0000256" key="8">
    <source>
        <dbReference type="HAMAP-Rule" id="MF_00181"/>
    </source>
</evidence>
<comment type="similarity">
    <text evidence="3 8">Belongs to the peptidase M17 family.</text>
</comment>
<dbReference type="NCBIfam" id="NF002074">
    <property type="entry name" value="PRK00913.1-4"/>
    <property type="match status" value="1"/>
</dbReference>
<feature type="binding site" evidence="8">
    <location>
        <position position="346"/>
    </location>
    <ligand>
        <name>Mn(2+)</name>
        <dbReference type="ChEBI" id="CHEBI:29035"/>
        <label>2</label>
    </ligand>
</feature>
<feature type="binding site" evidence="8">
    <location>
        <position position="267"/>
    </location>
    <ligand>
        <name>Mn(2+)</name>
        <dbReference type="ChEBI" id="CHEBI:29035"/>
        <label>2</label>
    </ligand>
</feature>
<dbReference type="InterPro" id="IPR023042">
    <property type="entry name" value="Peptidase_M17_leu_NH2_pept"/>
</dbReference>
<dbReference type="GO" id="GO:0070006">
    <property type="term" value="F:metalloaminopeptidase activity"/>
    <property type="evidence" value="ECO:0007669"/>
    <property type="project" value="InterPro"/>
</dbReference>
<dbReference type="InterPro" id="IPR008283">
    <property type="entry name" value="Peptidase_M17_N"/>
</dbReference>
<keyword evidence="8" id="KW-0963">Cytoplasm</keyword>
<accession>A0A212KIR2</accession>
<feature type="binding site" evidence="8">
    <location>
        <position position="346"/>
    </location>
    <ligand>
        <name>Mn(2+)</name>
        <dbReference type="ChEBI" id="CHEBI:29035"/>
        <label>1</label>
    </ligand>
</feature>
<dbReference type="SUPFAM" id="SSF52949">
    <property type="entry name" value="Macro domain-like"/>
    <property type="match status" value="1"/>
</dbReference>
<dbReference type="EC" id="3.4.11.10" evidence="8"/>
<reference evidence="10" key="1">
    <citation type="submission" date="2016-04" db="EMBL/GenBank/DDBJ databases">
        <authorList>
            <person name="Evans L.H."/>
            <person name="Alamgir A."/>
            <person name="Owens N."/>
            <person name="Weber N.D."/>
            <person name="Virtaneva K."/>
            <person name="Barbian K."/>
            <person name="Babar A."/>
            <person name="Rosenke K."/>
        </authorList>
    </citation>
    <scope>NUCLEOTIDE SEQUENCE</scope>
    <source>
        <strain evidence="10">86</strain>
    </source>
</reference>
<dbReference type="Gene3D" id="3.40.220.10">
    <property type="entry name" value="Leucine Aminopeptidase, subunit E, domain 1"/>
    <property type="match status" value="1"/>
</dbReference>
<keyword evidence="4 8" id="KW-0031">Aminopeptidase</keyword>
<gene>
    <name evidence="8 10" type="primary">pepA</name>
    <name evidence="10" type="ORF">KL86APRO_20222</name>
</gene>
<comment type="catalytic activity">
    <reaction evidence="2 8">
        <text>Release of an N-terminal amino acid, preferentially leucine, but not glutamic or aspartic acids.</text>
        <dbReference type="EC" id="3.4.11.10"/>
    </reaction>
</comment>
<evidence type="ECO:0000256" key="2">
    <source>
        <dbReference type="ARBA" id="ARBA00000967"/>
    </source>
</evidence>
<protein>
    <recommendedName>
        <fullName evidence="8">Probable cytosol aminopeptidase</fullName>
        <ecNumber evidence="8">3.4.11.1</ecNumber>
    </recommendedName>
    <alternativeName>
        <fullName evidence="8">Leucine aminopeptidase</fullName>
        <shortName evidence="8">LAP</shortName>
        <ecNumber evidence="8">3.4.11.10</ecNumber>
    </alternativeName>
    <alternativeName>
        <fullName evidence="8">Leucyl aminopeptidase</fullName>
    </alternativeName>
</protein>
<evidence type="ECO:0000256" key="3">
    <source>
        <dbReference type="ARBA" id="ARBA00009528"/>
    </source>
</evidence>
<dbReference type="InterPro" id="IPR011356">
    <property type="entry name" value="Leucine_aapep/pepB"/>
</dbReference>
<keyword evidence="7 8" id="KW-0464">Manganese</keyword>
<dbReference type="AlphaFoldDB" id="A0A212KIR2"/>
<dbReference type="Gene3D" id="3.40.630.10">
    <property type="entry name" value="Zn peptidases"/>
    <property type="match status" value="1"/>
</dbReference>
<feature type="active site" evidence="8">
    <location>
        <position position="274"/>
    </location>
</feature>
<evidence type="ECO:0000256" key="5">
    <source>
        <dbReference type="ARBA" id="ARBA00022670"/>
    </source>
</evidence>